<evidence type="ECO:0000256" key="6">
    <source>
        <dbReference type="ARBA" id="ARBA00022792"/>
    </source>
</evidence>
<dbReference type="EMBL" id="SPRC01000002">
    <property type="protein sequence ID" value="TIB82403.1"/>
    <property type="molecule type" value="Genomic_DNA"/>
</dbReference>
<evidence type="ECO:0000313" key="16">
    <source>
        <dbReference type="EMBL" id="TIC70586.1"/>
    </source>
</evidence>
<feature type="transmembrane region" description="Helical" evidence="12">
    <location>
        <begin position="288"/>
        <end position="313"/>
    </location>
</feature>
<evidence type="ECO:0000256" key="3">
    <source>
        <dbReference type="ARBA" id="ARBA00022448"/>
    </source>
</evidence>
<dbReference type="Proteomes" id="UP000310685">
    <property type="component" value="Unassembled WGS sequence"/>
</dbReference>
<feature type="repeat" description="Solcar" evidence="10">
    <location>
        <begin position="14"/>
        <end position="105"/>
    </location>
</feature>
<proteinExistence type="inferred from homology"/>
<dbReference type="Proteomes" id="UP000309601">
    <property type="component" value="Unassembled WGS sequence"/>
</dbReference>
<evidence type="ECO:0000256" key="8">
    <source>
        <dbReference type="ARBA" id="ARBA00023128"/>
    </source>
</evidence>
<evidence type="ECO:0000313" key="14">
    <source>
        <dbReference type="EMBL" id="TIB98324.1"/>
    </source>
</evidence>
<evidence type="ECO:0000313" key="18">
    <source>
        <dbReference type="Proteomes" id="UP000309601"/>
    </source>
</evidence>
<dbReference type="GO" id="GO:0055085">
    <property type="term" value="P:transmembrane transport"/>
    <property type="evidence" value="ECO:0007669"/>
    <property type="project" value="InterPro"/>
</dbReference>
<evidence type="ECO:0000313" key="17">
    <source>
        <dbReference type="Proteomes" id="UP000307169"/>
    </source>
</evidence>
<evidence type="ECO:0000313" key="13">
    <source>
        <dbReference type="EMBL" id="TIB82403.1"/>
    </source>
</evidence>
<dbReference type="Gene3D" id="1.50.40.10">
    <property type="entry name" value="Mitochondrial carrier domain"/>
    <property type="match status" value="1"/>
</dbReference>
<evidence type="ECO:0000313" key="15">
    <source>
        <dbReference type="EMBL" id="TIC63915.1"/>
    </source>
</evidence>
<evidence type="ECO:0000256" key="7">
    <source>
        <dbReference type="ARBA" id="ARBA00022989"/>
    </source>
</evidence>
<comment type="caution">
    <text evidence="13">The sequence shown here is derived from an EMBL/GenBank/DDBJ whole genome shotgun (WGS) entry which is preliminary data.</text>
</comment>
<feature type="transmembrane region" description="Helical" evidence="12">
    <location>
        <begin position="192"/>
        <end position="214"/>
    </location>
</feature>
<feature type="repeat" description="Solcar" evidence="10">
    <location>
        <begin position="113"/>
        <end position="220"/>
    </location>
</feature>
<keyword evidence="4 10" id="KW-0812">Transmembrane</keyword>
<reference evidence="17 18" key="1">
    <citation type="submission" date="2019-03" db="EMBL/GenBank/DDBJ databases">
        <title>Sequencing 25 genomes of Wallemia mellicola.</title>
        <authorList>
            <person name="Gostincar C."/>
        </authorList>
    </citation>
    <scope>NUCLEOTIDE SEQUENCE [LARGE SCALE GENOMIC DNA]</scope>
    <source>
        <strain evidence="14 17">EXF-1262</strain>
        <strain evidence="16 18">EXF-1274</strain>
        <strain evidence="13 19">EXF-6152</strain>
        <strain evidence="15 20">EXF-757</strain>
    </source>
</reference>
<dbReference type="SUPFAM" id="SSF103506">
    <property type="entry name" value="Mitochondrial carrier"/>
    <property type="match status" value="1"/>
</dbReference>
<evidence type="ECO:0000256" key="1">
    <source>
        <dbReference type="ARBA" id="ARBA00004448"/>
    </source>
</evidence>
<dbReference type="InterPro" id="IPR018108">
    <property type="entry name" value="MCP_transmembrane"/>
</dbReference>
<comment type="subcellular location">
    <subcellularLocation>
        <location evidence="1">Mitochondrion inner membrane</location>
        <topology evidence="1">Multi-pass membrane protein</topology>
    </subcellularLocation>
</comment>
<dbReference type="EMBL" id="SPRX01000040">
    <property type="protein sequence ID" value="TIC63915.1"/>
    <property type="molecule type" value="Genomic_DNA"/>
</dbReference>
<evidence type="ECO:0000256" key="10">
    <source>
        <dbReference type="PROSITE-ProRule" id="PRU00282"/>
    </source>
</evidence>
<comment type="similarity">
    <text evidence="2 11">Belongs to the mitochondrial carrier (TC 2.A.29) family.</text>
</comment>
<dbReference type="Pfam" id="PF00153">
    <property type="entry name" value="Mito_carr"/>
    <property type="match status" value="3"/>
</dbReference>
<sequence length="321" mass="36034">MKTDRSSQDRRSFDYVWRSMVAGGTAGCVAKTAIAPFDRVKILFQASNPEFKKYAGTWTGVFRALRPIYNANGVRGLLQGHSATIARIFPYAAIKWAAYEQARHFFIPNEGESTPFREFLSGATAGLCSVICTYPLELIRVRTAFKTRSKGRVRLSDVMRDIYYEGQPPPSKTATTAKFSRKLLNKVSLLKFYRGFSMTMIGIIPYAGMSFLVYEQASKSKIRSFFKSKSAGDLLCGGIAGAVGQTSAYPFEVIRRRMQVGGLLHPDRFVNFNETCSLIYRQSGVRGFWVGLSIGYLKVIPMNAISFATYNLAKKMLFREY</sequence>
<protein>
    <submittedName>
        <fullName evidence="13">ADP,ATP carrier protein</fullName>
    </submittedName>
</protein>
<evidence type="ECO:0000256" key="2">
    <source>
        <dbReference type="ARBA" id="ARBA00006375"/>
    </source>
</evidence>
<accession>A0A4T0P893</accession>
<dbReference type="PRINTS" id="PR00928">
    <property type="entry name" value="GRAVESDC"/>
</dbReference>
<evidence type="ECO:0000256" key="4">
    <source>
        <dbReference type="ARBA" id="ARBA00022692"/>
    </source>
</evidence>
<dbReference type="EMBL" id="SPRH01000039">
    <property type="protein sequence ID" value="TIB98324.1"/>
    <property type="molecule type" value="Genomic_DNA"/>
</dbReference>
<feature type="repeat" description="Solcar" evidence="10">
    <location>
        <begin position="228"/>
        <end position="316"/>
    </location>
</feature>
<evidence type="ECO:0000256" key="12">
    <source>
        <dbReference type="SAM" id="Phobius"/>
    </source>
</evidence>
<dbReference type="EMBL" id="SPRW01000003">
    <property type="protein sequence ID" value="TIC70586.1"/>
    <property type="molecule type" value="Genomic_DNA"/>
</dbReference>
<evidence type="ECO:0000313" key="20">
    <source>
        <dbReference type="Proteomes" id="UP000310708"/>
    </source>
</evidence>
<dbReference type="PROSITE" id="PS50920">
    <property type="entry name" value="SOLCAR"/>
    <property type="match status" value="3"/>
</dbReference>
<dbReference type="Proteomes" id="UP000310708">
    <property type="component" value="Unassembled WGS sequence"/>
</dbReference>
<keyword evidence="5" id="KW-0677">Repeat</keyword>
<keyword evidence="8" id="KW-0496">Mitochondrion</keyword>
<dbReference type="InterPro" id="IPR002067">
    <property type="entry name" value="MCP"/>
</dbReference>
<evidence type="ECO:0000313" key="19">
    <source>
        <dbReference type="Proteomes" id="UP000310685"/>
    </source>
</evidence>
<evidence type="ECO:0000256" key="9">
    <source>
        <dbReference type="ARBA" id="ARBA00023136"/>
    </source>
</evidence>
<evidence type="ECO:0000256" key="5">
    <source>
        <dbReference type="ARBA" id="ARBA00022737"/>
    </source>
</evidence>
<keyword evidence="9 10" id="KW-0472">Membrane</keyword>
<dbReference type="PANTHER" id="PTHR24089">
    <property type="entry name" value="SOLUTE CARRIER FAMILY 25"/>
    <property type="match status" value="1"/>
</dbReference>
<dbReference type="InterPro" id="IPR002167">
    <property type="entry name" value="GDC-like"/>
</dbReference>
<gene>
    <name evidence="15" type="ORF">E3Q01_03065</name>
    <name evidence="16" type="ORF">E3Q02_00441</name>
    <name evidence="14" type="ORF">E3Q17_03060</name>
    <name evidence="13" type="ORF">E3Q22_00321</name>
</gene>
<keyword evidence="3 11" id="KW-0813">Transport</keyword>
<evidence type="ECO:0000256" key="11">
    <source>
        <dbReference type="RuleBase" id="RU000488"/>
    </source>
</evidence>
<keyword evidence="7 12" id="KW-1133">Transmembrane helix</keyword>
<dbReference type="InterPro" id="IPR023395">
    <property type="entry name" value="MCP_dom_sf"/>
</dbReference>
<dbReference type="AlphaFoldDB" id="A0A4T0P893"/>
<dbReference type="GO" id="GO:0005743">
    <property type="term" value="C:mitochondrial inner membrane"/>
    <property type="evidence" value="ECO:0007669"/>
    <property type="project" value="UniProtKB-SubCell"/>
</dbReference>
<organism evidence="13 19">
    <name type="scientific">Wallemia mellicola</name>
    <dbReference type="NCBI Taxonomy" id="1708541"/>
    <lineage>
        <taxon>Eukaryota</taxon>
        <taxon>Fungi</taxon>
        <taxon>Dikarya</taxon>
        <taxon>Basidiomycota</taxon>
        <taxon>Wallemiomycotina</taxon>
        <taxon>Wallemiomycetes</taxon>
        <taxon>Wallemiales</taxon>
        <taxon>Wallemiaceae</taxon>
        <taxon>Wallemia</taxon>
    </lineage>
</organism>
<keyword evidence="6" id="KW-0999">Mitochondrion inner membrane</keyword>
<name>A0A4T0P893_9BASI</name>
<dbReference type="Proteomes" id="UP000307169">
    <property type="component" value="Unassembled WGS sequence"/>
</dbReference>
<dbReference type="PRINTS" id="PR00926">
    <property type="entry name" value="MITOCARRIER"/>
</dbReference>